<feature type="non-terminal residue" evidence="1">
    <location>
        <position position="1"/>
    </location>
</feature>
<protein>
    <submittedName>
        <fullName evidence="1">Uncharacterized protein</fullName>
    </submittedName>
</protein>
<name>A0A0F9A9T4_9ZZZZ</name>
<dbReference type="EMBL" id="LAZR01043767">
    <property type="protein sequence ID" value="KKL06294.1"/>
    <property type="molecule type" value="Genomic_DNA"/>
</dbReference>
<comment type="caution">
    <text evidence="1">The sequence shown here is derived from an EMBL/GenBank/DDBJ whole genome shotgun (WGS) entry which is preliminary data.</text>
</comment>
<dbReference type="AlphaFoldDB" id="A0A0F9A9T4"/>
<sequence length="48" mass="5581">AVGYALGEKVWRARAELVFEGEIHQLEEIEFPEIDTSKMLRFKQDDAD</sequence>
<accession>A0A0F9A9T4</accession>
<evidence type="ECO:0000313" key="1">
    <source>
        <dbReference type="EMBL" id="KKL06294.1"/>
    </source>
</evidence>
<reference evidence="1" key="1">
    <citation type="journal article" date="2015" name="Nature">
        <title>Complex archaea that bridge the gap between prokaryotes and eukaryotes.</title>
        <authorList>
            <person name="Spang A."/>
            <person name="Saw J.H."/>
            <person name="Jorgensen S.L."/>
            <person name="Zaremba-Niedzwiedzka K."/>
            <person name="Martijn J."/>
            <person name="Lind A.E."/>
            <person name="van Eijk R."/>
            <person name="Schleper C."/>
            <person name="Guy L."/>
            <person name="Ettema T.J."/>
        </authorList>
    </citation>
    <scope>NUCLEOTIDE SEQUENCE</scope>
</reference>
<proteinExistence type="predicted"/>
<gene>
    <name evidence="1" type="ORF">LCGC14_2597480</name>
</gene>
<organism evidence="1">
    <name type="scientific">marine sediment metagenome</name>
    <dbReference type="NCBI Taxonomy" id="412755"/>
    <lineage>
        <taxon>unclassified sequences</taxon>
        <taxon>metagenomes</taxon>
        <taxon>ecological metagenomes</taxon>
    </lineage>
</organism>